<feature type="transmembrane region" description="Helical" evidence="1">
    <location>
        <begin position="6"/>
        <end position="27"/>
    </location>
</feature>
<keyword evidence="1" id="KW-0812">Transmembrane</keyword>
<organism evidence="2 3">
    <name type="scientific">Candidatus Nomurabacteria bacterium RIFCSPHIGHO2_01_FULL_40_20</name>
    <dbReference type="NCBI Taxonomy" id="1801738"/>
    <lineage>
        <taxon>Bacteria</taxon>
        <taxon>Candidatus Nomuraibacteriota</taxon>
    </lineage>
</organism>
<dbReference type="EMBL" id="MFTO01000013">
    <property type="protein sequence ID" value="OGI63786.1"/>
    <property type="molecule type" value="Genomic_DNA"/>
</dbReference>
<keyword evidence="1" id="KW-0472">Membrane</keyword>
<comment type="caution">
    <text evidence="2">The sequence shown here is derived from an EMBL/GenBank/DDBJ whole genome shotgun (WGS) entry which is preliminary data.</text>
</comment>
<proteinExistence type="predicted"/>
<accession>A0A1F6V2W7</accession>
<dbReference type="Proteomes" id="UP000178985">
    <property type="component" value="Unassembled WGS sequence"/>
</dbReference>
<evidence type="ECO:0000256" key="1">
    <source>
        <dbReference type="SAM" id="Phobius"/>
    </source>
</evidence>
<keyword evidence="1" id="KW-1133">Transmembrane helix</keyword>
<name>A0A1F6V2W7_9BACT</name>
<protein>
    <submittedName>
        <fullName evidence="2">Uncharacterized protein</fullName>
    </submittedName>
</protein>
<gene>
    <name evidence="2" type="ORF">A2733_02350</name>
</gene>
<dbReference type="AlphaFoldDB" id="A0A1F6V2W7"/>
<evidence type="ECO:0000313" key="2">
    <source>
        <dbReference type="EMBL" id="OGI63786.1"/>
    </source>
</evidence>
<sequence>MQKNHFLKVFLPVITIVAIAAAVYFYMQLSELKTNPQAVAEKETAALVAKVGNLVFLPEGETPTVATVSDPEALRSQPFFANAQVGDKVLIYTTARKAILYNPTLNKIVEVAPINIGEGAGATAQ</sequence>
<reference evidence="2 3" key="1">
    <citation type="journal article" date="2016" name="Nat. Commun.">
        <title>Thousands of microbial genomes shed light on interconnected biogeochemical processes in an aquifer system.</title>
        <authorList>
            <person name="Anantharaman K."/>
            <person name="Brown C.T."/>
            <person name="Hug L.A."/>
            <person name="Sharon I."/>
            <person name="Castelle C.J."/>
            <person name="Probst A.J."/>
            <person name="Thomas B.C."/>
            <person name="Singh A."/>
            <person name="Wilkins M.J."/>
            <person name="Karaoz U."/>
            <person name="Brodie E.L."/>
            <person name="Williams K.H."/>
            <person name="Hubbard S.S."/>
            <person name="Banfield J.F."/>
        </authorList>
    </citation>
    <scope>NUCLEOTIDE SEQUENCE [LARGE SCALE GENOMIC DNA]</scope>
</reference>
<evidence type="ECO:0000313" key="3">
    <source>
        <dbReference type="Proteomes" id="UP000178985"/>
    </source>
</evidence>